<gene>
    <name evidence="1" type="ORF">AAW31_14830</name>
    <name evidence="3" type="ORF">BCL69_10192</name>
    <name evidence="2" type="ORF">SAMN05421882_10853</name>
</gene>
<dbReference type="RefSeq" id="WP_046850821.1">
    <property type="nucleotide sequence ID" value="NZ_CBDIPD010000011.1"/>
</dbReference>
<reference evidence="2 5" key="3">
    <citation type="submission" date="2016-10" db="EMBL/GenBank/DDBJ databases">
        <authorList>
            <person name="de Groot N.N."/>
        </authorList>
    </citation>
    <scope>NUCLEOTIDE SEQUENCE [LARGE SCALE GENOMIC DNA]</scope>
    <source>
        <strain evidence="2 5">Nm110</strain>
    </source>
</reference>
<reference evidence="1 4" key="2">
    <citation type="journal article" date="2016" name="Genome Announc.">
        <title>Genome Sequence of Nitrosomonas communis Strain Nm2, a Mesophilic Ammonia-Oxidizing Bacterium Isolated from Mediterranean Soil.</title>
        <authorList>
            <person name="Kozlowski J.A."/>
            <person name="Kits K.D."/>
            <person name="Stein L.Y."/>
        </authorList>
    </citation>
    <scope>NUCLEOTIDE SEQUENCE [LARGE SCALE GENOMIC DNA]</scope>
    <source>
        <strain evidence="1 4">Nm2</strain>
    </source>
</reference>
<dbReference type="OrthoDB" id="9899008at2"/>
<reference evidence="3 6" key="4">
    <citation type="submission" date="2019-07" db="EMBL/GenBank/DDBJ databases">
        <title>Active sludge and wastewater microbial communities from Klosterneuburg, Austria.</title>
        <authorList>
            <person name="Wagner M."/>
        </authorList>
    </citation>
    <scope>NUCLEOTIDE SEQUENCE [LARGE SCALE GENOMIC DNA]</scope>
    <source>
        <strain evidence="3 6">Nm2</strain>
    </source>
</reference>
<reference evidence="4" key="1">
    <citation type="submission" date="2015-05" db="EMBL/GenBank/DDBJ databases">
        <title>Draft genome of Nitrosomonas communis strain Nm2.</title>
        <authorList>
            <person name="Kozlowski J.A."/>
            <person name="Kits K.D."/>
            <person name="Stein L.Y."/>
        </authorList>
    </citation>
    <scope>NUCLEOTIDE SEQUENCE [LARGE SCALE GENOMIC DNA]</scope>
    <source>
        <strain evidence="4">Nm2</strain>
    </source>
</reference>
<evidence type="ECO:0000313" key="5">
    <source>
        <dbReference type="Proteomes" id="UP000183454"/>
    </source>
</evidence>
<dbReference type="EMBL" id="CP011451">
    <property type="protein sequence ID" value="AKH38786.1"/>
    <property type="molecule type" value="Genomic_DNA"/>
</dbReference>
<accession>A0A0F7KH01</accession>
<evidence type="ECO:0000313" key="3">
    <source>
        <dbReference type="EMBL" id="TYP88748.1"/>
    </source>
</evidence>
<keyword evidence="4" id="KW-1185">Reference proteome</keyword>
<sequence length="77" mass="8988">MKNLTQTQINYLREKLELISSDEELFRGSLPELSAEDKLILVRDQIKKLLAWVESGMRVHEEAYVGKEVEHSNFGKR</sequence>
<name>A0A0F7KH01_9PROT</name>
<evidence type="ECO:0000313" key="2">
    <source>
        <dbReference type="EMBL" id="SDX18958.1"/>
    </source>
</evidence>
<evidence type="ECO:0000313" key="4">
    <source>
        <dbReference type="Proteomes" id="UP000034156"/>
    </source>
</evidence>
<dbReference type="AlphaFoldDB" id="A0A0F7KH01"/>
<dbReference type="EMBL" id="VNHT01000019">
    <property type="protein sequence ID" value="TYP88748.1"/>
    <property type="molecule type" value="Genomic_DNA"/>
</dbReference>
<proteinExistence type="predicted"/>
<dbReference type="Proteomes" id="UP000183454">
    <property type="component" value="Unassembled WGS sequence"/>
</dbReference>
<evidence type="ECO:0000313" key="6">
    <source>
        <dbReference type="Proteomes" id="UP000324176"/>
    </source>
</evidence>
<dbReference type="Proteomes" id="UP000034156">
    <property type="component" value="Chromosome"/>
</dbReference>
<dbReference type="PATRIC" id="fig|44574.3.peg.3590"/>
<protein>
    <submittedName>
        <fullName evidence="1">Uncharacterized protein</fullName>
    </submittedName>
</protein>
<evidence type="ECO:0000313" key="1">
    <source>
        <dbReference type="EMBL" id="AKH38786.1"/>
    </source>
</evidence>
<dbReference type="EMBL" id="FNNH01000085">
    <property type="protein sequence ID" value="SDX18958.1"/>
    <property type="molecule type" value="Genomic_DNA"/>
</dbReference>
<dbReference type="Proteomes" id="UP000324176">
    <property type="component" value="Unassembled WGS sequence"/>
</dbReference>
<dbReference type="KEGG" id="nco:AAW31_14830"/>
<organism evidence="1 4">
    <name type="scientific">Nitrosomonas communis</name>
    <dbReference type="NCBI Taxonomy" id="44574"/>
    <lineage>
        <taxon>Bacteria</taxon>
        <taxon>Pseudomonadati</taxon>
        <taxon>Pseudomonadota</taxon>
        <taxon>Betaproteobacteria</taxon>
        <taxon>Nitrosomonadales</taxon>
        <taxon>Nitrosomonadaceae</taxon>
        <taxon>Nitrosomonas</taxon>
    </lineage>
</organism>